<evidence type="ECO:0000313" key="3">
    <source>
        <dbReference type="Proteomes" id="UP000199245"/>
    </source>
</evidence>
<dbReference type="RefSeq" id="WP_176936701.1">
    <property type="nucleotide sequence ID" value="NZ_FMZW01000001.1"/>
</dbReference>
<protein>
    <submittedName>
        <fullName evidence="2">Meiotically up-regulated gene 113</fullName>
    </submittedName>
</protein>
<dbReference type="Proteomes" id="UP000199245">
    <property type="component" value="Unassembled WGS sequence"/>
</dbReference>
<organism evidence="2 3">
    <name type="scientific">Bradyrhizobium brasilense</name>
    <dbReference type="NCBI Taxonomy" id="1419277"/>
    <lineage>
        <taxon>Bacteria</taxon>
        <taxon>Pseudomonadati</taxon>
        <taxon>Pseudomonadota</taxon>
        <taxon>Alphaproteobacteria</taxon>
        <taxon>Hyphomicrobiales</taxon>
        <taxon>Nitrobacteraceae</taxon>
        <taxon>Bradyrhizobium</taxon>
    </lineage>
</organism>
<dbReference type="SMART" id="SM00974">
    <property type="entry name" value="T5orf172"/>
    <property type="match status" value="1"/>
</dbReference>
<proteinExistence type="predicted"/>
<dbReference type="EMBL" id="FMZW01000001">
    <property type="protein sequence ID" value="SDC05576.1"/>
    <property type="molecule type" value="Genomic_DNA"/>
</dbReference>
<reference evidence="2 3" key="1">
    <citation type="submission" date="2016-10" db="EMBL/GenBank/DDBJ databases">
        <authorList>
            <person name="de Groot N.N."/>
        </authorList>
    </citation>
    <scope>NUCLEOTIDE SEQUENCE [LARGE SCALE GENOMIC DNA]</scope>
    <source>
        <strain evidence="2 3">R5</strain>
    </source>
</reference>
<dbReference type="AlphaFoldDB" id="A0A1G6IIM0"/>
<dbReference type="Pfam" id="PF13455">
    <property type="entry name" value="MUG113"/>
    <property type="match status" value="1"/>
</dbReference>
<feature type="domain" description="Bacteriophage T5 Orf172 DNA-binding" evidence="1">
    <location>
        <begin position="52"/>
        <end position="124"/>
    </location>
</feature>
<evidence type="ECO:0000313" key="2">
    <source>
        <dbReference type="EMBL" id="SDC05576.1"/>
    </source>
</evidence>
<dbReference type="InterPro" id="IPR018306">
    <property type="entry name" value="Phage_T5_Orf172_DNA-bd"/>
</dbReference>
<accession>A0A1G6IIM0</accession>
<evidence type="ECO:0000259" key="1">
    <source>
        <dbReference type="SMART" id="SM00974"/>
    </source>
</evidence>
<name>A0A1G6IIM0_9BRAD</name>
<sequence>MGFKLASFGTEMTDETLARARTLNDEWDRRRKAAGNTHERPNSLEGANIYVVGFGPYIKIGYSTDLRRRIEDLECRLPEPLVIHATFPGSRKIEAALHGKYDGLRLRGEWFRNEGPLAAWVNEGCPFNGKSWSKIIREA</sequence>
<gene>
    <name evidence="2" type="ORF">SAMN05216337_1001141</name>
</gene>